<dbReference type="CDD" id="cd00063">
    <property type="entry name" value="FN3"/>
    <property type="match status" value="1"/>
</dbReference>
<comment type="caution">
    <text evidence="5">The sequence shown here is derived from an EMBL/GenBank/DDBJ whole genome shotgun (WGS) entry which is preliminary data.</text>
</comment>
<feature type="domain" description="Fibronectin type-III" evidence="4">
    <location>
        <begin position="119"/>
        <end position="222"/>
    </location>
</feature>
<dbReference type="Proteomes" id="UP001153269">
    <property type="component" value="Unassembled WGS sequence"/>
</dbReference>
<dbReference type="InterPro" id="IPR003961">
    <property type="entry name" value="FN3_dom"/>
</dbReference>
<evidence type="ECO:0000256" key="2">
    <source>
        <dbReference type="SAM" id="Phobius"/>
    </source>
</evidence>
<sequence>MMAQHLHADLHRRESMFSIFLLIVAITVISLPGVDTETHLDCTNDFDKQMFCEFKAQNCSGYNVALSTKKRGCIPEMCSSQCCCSFGMVLVPGQSHTVEVWRGDQRVESKNIAVTQSIKPKVPTIISVDEVNGNFRVKWKNNMKGFFESSLTAEVMYRKKGDTKNVTKSFKPQTFDNLNIYEISGEDLEPSTTYAVTVRSYTHLSKKFSDSSEEWEFSTPASHYALLLALILSLSIAAVLIATAAFYCFVKVRRTWDNCPNPKLPIIRPFAEELLKPQSPFTSSVSVEPLIQDDIKSWSKGSLTDFSSGNLQQSSGIGSGSSCLSYANTEAPDIMASRLDALSKVLPGISPVSPLTSNPLNKSHQAAGLFSAPCTPCGVKAVEENSGSSGFDNKSYSILIPNLPHQIMKERSEVQTQAEMVCDSAYCPVQEKMVTGPDQRAPACPLLNLSLSGSPPMATEMSYQQCNADSGRLSYEEDSSLFSISSDTDTTASCDPAPRVEAGYESVDEGAGRTTQPNQERKLVIIREDNTSFVPAGSQSCPQVDDAYQSFQTLVGQPVGE</sequence>
<protein>
    <recommendedName>
        <fullName evidence="4">Fibronectin type-III domain-containing protein</fullName>
    </recommendedName>
</protein>
<feature type="signal peptide" evidence="3">
    <location>
        <begin position="1"/>
        <end position="36"/>
    </location>
</feature>
<evidence type="ECO:0000313" key="6">
    <source>
        <dbReference type="Proteomes" id="UP001153269"/>
    </source>
</evidence>
<feature type="transmembrane region" description="Helical" evidence="2">
    <location>
        <begin position="224"/>
        <end position="250"/>
    </location>
</feature>
<evidence type="ECO:0000259" key="4">
    <source>
        <dbReference type="PROSITE" id="PS50853"/>
    </source>
</evidence>
<dbReference type="InterPro" id="IPR013783">
    <property type="entry name" value="Ig-like_fold"/>
</dbReference>
<proteinExistence type="predicted"/>
<feature type="region of interest" description="Disordered" evidence="1">
    <location>
        <begin position="485"/>
        <end position="518"/>
    </location>
</feature>
<evidence type="ECO:0000313" key="5">
    <source>
        <dbReference type="EMBL" id="CAB1418052.1"/>
    </source>
</evidence>
<dbReference type="SUPFAM" id="SSF49265">
    <property type="entry name" value="Fibronectin type III"/>
    <property type="match status" value="1"/>
</dbReference>
<dbReference type="Gene3D" id="2.60.40.10">
    <property type="entry name" value="Immunoglobulins"/>
    <property type="match status" value="1"/>
</dbReference>
<evidence type="ECO:0000256" key="1">
    <source>
        <dbReference type="SAM" id="MobiDB-lite"/>
    </source>
</evidence>
<dbReference type="InterPro" id="IPR036116">
    <property type="entry name" value="FN3_sf"/>
</dbReference>
<keyword evidence="2" id="KW-0472">Membrane</keyword>
<dbReference type="EMBL" id="CADEAL010000302">
    <property type="protein sequence ID" value="CAB1418052.1"/>
    <property type="molecule type" value="Genomic_DNA"/>
</dbReference>
<keyword evidence="2" id="KW-1133">Transmembrane helix</keyword>
<feature type="chain" id="PRO_5040500536" description="Fibronectin type-III domain-containing protein" evidence="3">
    <location>
        <begin position="37"/>
        <end position="561"/>
    </location>
</feature>
<reference evidence="5" key="1">
    <citation type="submission" date="2020-03" db="EMBL/GenBank/DDBJ databases">
        <authorList>
            <person name="Weist P."/>
        </authorList>
    </citation>
    <scope>NUCLEOTIDE SEQUENCE</scope>
</reference>
<accession>A0A9N7Y9R2</accession>
<keyword evidence="3" id="KW-0732">Signal</keyword>
<gene>
    <name evidence="5" type="ORF">PLEPLA_LOCUS5874</name>
</gene>
<name>A0A9N7Y9R2_PLEPL</name>
<evidence type="ECO:0000256" key="3">
    <source>
        <dbReference type="SAM" id="SignalP"/>
    </source>
</evidence>
<keyword evidence="2" id="KW-0812">Transmembrane</keyword>
<keyword evidence="6" id="KW-1185">Reference proteome</keyword>
<dbReference type="PROSITE" id="PS50853">
    <property type="entry name" value="FN3"/>
    <property type="match status" value="1"/>
</dbReference>
<dbReference type="AlphaFoldDB" id="A0A9N7Y9R2"/>
<organism evidence="5 6">
    <name type="scientific">Pleuronectes platessa</name>
    <name type="common">European plaice</name>
    <dbReference type="NCBI Taxonomy" id="8262"/>
    <lineage>
        <taxon>Eukaryota</taxon>
        <taxon>Metazoa</taxon>
        <taxon>Chordata</taxon>
        <taxon>Craniata</taxon>
        <taxon>Vertebrata</taxon>
        <taxon>Euteleostomi</taxon>
        <taxon>Actinopterygii</taxon>
        <taxon>Neopterygii</taxon>
        <taxon>Teleostei</taxon>
        <taxon>Neoteleostei</taxon>
        <taxon>Acanthomorphata</taxon>
        <taxon>Carangaria</taxon>
        <taxon>Pleuronectiformes</taxon>
        <taxon>Pleuronectoidei</taxon>
        <taxon>Pleuronectidae</taxon>
        <taxon>Pleuronectes</taxon>
    </lineage>
</organism>